<accession>A0ABT5RP16</accession>
<dbReference type="EMBL" id="JANCLL010000054">
    <property type="protein sequence ID" value="MDD1947732.1"/>
    <property type="molecule type" value="Genomic_DNA"/>
</dbReference>
<dbReference type="RefSeq" id="WP_274129633.1">
    <property type="nucleotide sequence ID" value="NZ_JANCLL010000054.1"/>
</dbReference>
<keyword evidence="2" id="KW-1185">Reference proteome</keyword>
<protein>
    <submittedName>
        <fullName evidence="1">DUF1799 domain-containing protein</fullName>
    </submittedName>
</protein>
<evidence type="ECO:0000313" key="1">
    <source>
        <dbReference type="EMBL" id="MDD1947732.1"/>
    </source>
</evidence>
<sequence length="97" mass="10680">MYEPGPSEADLAAFGLSISDIPEEECEVLAENWPAFVLFNAMSTQWRSGMGGATGLDYTALRDVSEFVGTSKKQLREIFPDLQVMEVEALLVMSESK</sequence>
<organism evidence="1 2">
    <name type="scientific">Pseudomonas carnis</name>
    <dbReference type="NCBI Taxonomy" id="2487355"/>
    <lineage>
        <taxon>Bacteria</taxon>
        <taxon>Pseudomonadati</taxon>
        <taxon>Pseudomonadota</taxon>
        <taxon>Gammaproteobacteria</taxon>
        <taxon>Pseudomonadales</taxon>
        <taxon>Pseudomonadaceae</taxon>
        <taxon>Pseudomonas</taxon>
    </lineage>
</organism>
<dbReference type="Pfam" id="PF08809">
    <property type="entry name" value="DUF1799"/>
    <property type="match status" value="1"/>
</dbReference>
<dbReference type="InterPro" id="IPR014915">
    <property type="entry name" value="Phage_TLS_TfmB"/>
</dbReference>
<name>A0ABT5RP16_9PSED</name>
<reference evidence="1" key="1">
    <citation type="submission" date="2022-07" db="EMBL/GenBank/DDBJ databases">
        <title>Draft genome of Pseudomonas carnis strain LP isolated from cheese.</title>
        <authorList>
            <person name="Wolfe B.E."/>
        </authorList>
    </citation>
    <scope>NUCLEOTIDE SEQUENCE</scope>
    <source>
        <strain evidence="1">LP</strain>
    </source>
</reference>
<comment type="caution">
    <text evidence="1">The sequence shown here is derived from an EMBL/GenBank/DDBJ whole genome shotgun (WGS) entry which is preliminary data.</text>
</comment>
<gene>
    <name evidence="1" type="ORF">NMG11_28315</name>
</gene>
<dbReference type="Proteomes" id="UP001150614">
    <property type="component" value="Unassembled WGS sequence"/>
</dbReference>
<evidence type="ECO:0000313" key="2">
    <source>
        <dbReference type="Proteomes" id="UP001150614"/>
    </source>
</evidence>
<proteinExistence type="predicted"/>